<evidence type="ECO:0000256" key="6">
    <source>
        <dbReference type="ARBA" id="ARBA00022692"/>
    </source>
</evidence>
<feature type="region of interest" description="Disordered" evidence="10">
    <location>
        <begin position="1"/>
        <end position="44"/>
    </location>
</feature>
<dbReference type="PANTHER" id="PTHR12468">
    <property type="entry name" value="GPI MANNOSYLTRANSFERASE 2"/>
    <property type="match status" value="1"/>
</dbReference>
<feature type="transmembrane region" description="Helical" evidence="11">
    <location>
        <begin position="328"/>
        <end position="346"/>
    </location>
</feature>
<feature type="transmembrane region" description="Helical" evidence="11">
    <location>
        <begin position="382"/>
        <end position="399"/>
    </location>
</feature>
<sequence>MEKMHVENKSSNMTSDPLTVPGEQSPPDNELKSKQEDTQEEDQRLSTWKKWRHATIDTLPTFIAIHLAVFVASCMAILFTVKDYSSQVFPLYTIWGEWNRWDTGNFIRFANQGYIEKVNTAFFPLYPLLIKYVQIITFNDGLLAGLLISSIADLVMLIVLYQLVYEEVGQEQARRAVLYISIFPTAFFYLAAYNESLFLCFTIMLFYCMRHRRWWLAGICGIFAMLSRSVGILLVFPFLYEYLRQRHFQIRNIRFDILSVALIPAALIAYGCYCYLYFGSFFSFATAQQNWYRQLVFPGYNLWLGFQFMLEHGGGILSFITLRTLTDALPDIFIFIVLILAIVGPWRLRRDQMVYVVYGLIVFAYVQMYPTFRPMTPPLEALSRYLLEIFPAFITLAIIGKNRLVNQCYLLVSGSLFFFLLTQFITGHWVI</sequence>
<evidence type="ECO:0000256" key="9">
    <source>
        <dbReference type="ARBA" id="ARBA00023136"/>
    </source>
</evidence>
<protein>
    <recommendedName>
        <fullName evidence="12">Glycosyltransferase RgtA/B/C/D-like domain-containing protein</fullName>
    </recommendedName>
</protein>
<evidence type="ECO:0000256" key="1">
    <source>
        <dbReference type="ARBA" id="ARBA00004477"/>
    </source>
</evidence>
<feature type="transmembrane region" description="Helical" evidence="11">
    <location>
        <begin position="176"/>
        <end position="194"/>
    </location>
</feature>
<reference evidence="13 14" key="1">
    <citation type="submission" date="2023-02" db="EMBL/GenBank/DDBJ databases">
        <title>Dictyobacter halimunensis sp. nov., a new member of the class Ktedonobacteria from forest soil in a geothermal area.</title>
        <authorList>
            <person name="Rachmania M.K."/>
            <person name="Ningsih F."/>
            <person name="Sakai Y."/>
            <person name="Yabe S."/>
            <person name="Yokota A."/>
            <person name="Sjamsuridzal W."/>
        </authorList>
    </citation>
    <scope>NUCLEOTIDE SEQUENCE [LARGE SCALE GENOMIC DNA]</scope>
    <source>
        <strain evidence="13 14">S3.2.2.5</strain>
    </source>
</reference>
<feature type="domain" description="Glycosyltransferase RgtA/B/C/D-like" evidence="12">
    <location>
        <begin position="124"/>
        <end position="260"/>
    </location>
</feature>
<feature type="transmembrane region" description="Helical" evidence="11">
    <location>
        <begin position="353"/>
        <end position="370"/>
    </location>
</feature>
<keyword evidence="3" id="KW-0337">GPI-anchor biosynthesis</keyword>
<dbReference type="PANTHER" id="PTHR12468:SF2">
    <property type="entry name" value="GPI MANNOSYLTRANSFERASE 2"/>
    <property type="match status" value="1"/>
</dbReference>
<feature type="transmembrane region" description="Helical" evidence="11">
    <location>
        <begin position="214"/>
        <end position="243"/>
    </location>
</feature>
<gene>
    <name evidence="13" type="ORF">KDH_15530</name>
</gene>
<feature type="transmembrane region" description="Helical" evidence="11">
    <location>
        <begin position="255"/>
        <end position="278"/>
    </location>
</feature>
<keyword evidence="7" id="KW-0256">Endoplasmic reticulum</keyword>
<evidence type="ECO:0000256" key="3">
    <source>
        <dbReference type="ARBA" id="ARBA00022502"/>
    </source>
</evidence>
<accession>A0ABQ6FKC0</accession>
<keyword evidence="6 11" id="KW-0812">Transmembrane</keyword>
<comment type="subcellular location">
    <subcellularLocation>
        <location evidence="1">Endoplasmic reticulum membrane</location>
        <topology evidence="1">Multi-pass membrane protein</topology>
    </subcellularLocation>
</comment>
<evidence type="ECO:0000256" key="11">
    <source>
        <dbReference type="SAM" id="Phobius"/>
    </source>
</evidence>
<dbReference type="InterPro" id="IPR007315">
    <property type="entry name" value="PIG-V/Gpi18"/>
</dbReference>
<dbReference type="InterPro" id="IPR038731">
    <property type="entry name" value="RgtA/B/C-like"/>
</dbReference>
<evidence type="ECO:0000256" key="4">
    <source>
        <dbReference type="ARBA" id="ARBA00022676"/>
    </source>
</evidence>
<feature type="transmembrane region" description="Helical" evidence="11">
    <location>
        <begin position="142"/>
        <end position="164"/>
    </location>
</feature>
<evidence type="ECO:0000313" key="14">
    <source>
        <dbReference type="Proteomes" id="UP001344906"/>
    </source>
</evidence>
<evidence type="ECO:0000256" key="10">
    <source>
        <dbReference type="SAM" id="MobiDB-lite"/>
    </source>
</evidence>
<proteinExistence type="predicted"/>
<keyword evidence="9 11" id="KW-0472">Membrane</keyword>
<comment type="pathway">
    <text evidence="2">Glycolipid biosynthesis; glycosylphosphatidylinositol-anchor biosynthesis.</text>
</comment>
<evidence type="ECO:0000256" key="8">
    <source>
        <dbReference type="ARBA" id="ARBA00022989"/>
    </source>
</evidence>
<feature type="compositionally biased region" description="Basic and acidic residues" evidence="10">
    <location>
        <begin position="29"/>
        <end position="44"/>
    </location>
</feature>
<dbReference type="EMBL" id="BSRI01000001">
    <property type="protein sequence ID" value="GLV54706.1"/>
    <property type="molecule type" value="Genomic_DNA"/>
</dbReference>
<keyword evidence="5" id="KW-0808">Transferase</keyword>
<keyword evidence="4" id="KW-0328">Glycosyltransferase</keyword>
<evidence type="ECO:0000259" key="12">
    <source>
        <dbReference type="Pfam" id="PF13231"/>
    </source>
</evidence>
<evidence type="ECO:0000256" key="5">
    <source>
        <dbReference type="ARBA" id="ARBA00022679"/>
    </source>
</evidence>
<dbReference type="Proteomes" id="UP001344906">
    <property type="component" value="Unassembled WGS sequence"/>
</dbReference>
<dbReference type="Pfam" id="PF13231">
    <property type="entry name" value="PMT_2"/>
    <property type="match status" value="1"/>
</dbReference>
<feature type="transmembrane region" description="Helical" evidence="11">
    <location>
        <begin position="408"/>
        <end position="430"/>
    </location>
</feature>
<keyword evidence="8 11" id="KW-1133">Transmembrane helix</keyword>
<evidence type="ECO:0000256" key="2">
    <source>
        <dbReference type="ARBA" id="ARBA00004687"/>
    </source>
</evidence>
<name>A0ABQ6FKC0_9CHLR</name>
<comment type="caution">
    <text evidence="13">The sequence shown here is derived from an EMBL/GenBank/DDBJ whole genome shotgun (WGS) entry which is preliminary data.</text>
</comment>
<evidence type="ECO:0000313" key="13">
    <source>
        <dbReference type="EMBL" id="GLV54706.1"/>
    </source>
</evidence>
<organism evidence="13 14">
    <name type="scientific">Dictyobacter halimunensis</name>
    <dbReference type="NCBI Taxonomy" id="3026934"/>
    <lineage>
        <taxon>Bacteria</taxon>
        <taxon>Bacillati</taxon>
        <taxon>Chloroflexota</taxon>
        <taxon>Ktedonobacteria</taxon>
        <taxon>Ktedonobacterales</taxon>
        <taxon>Dictyobacteraceae</taxon>
        <taxon>Dictyobacter</taxon>
    </lineage>
</organism>
<feature type="transmembrane region" description="Helical" evidence="11">
    <location>
        <begin position="59"/>
        <end position="81"/>
    </location>
</feature>
<keyword evidence="14" id="KW-1185">Reference proteome</keyword>
<evidence type="ECO:0000256" key="7">
    <source>
        <dbReference type="ARBA" id="ARBA00022824"/>
    </source>
</evidence>